<reference evidence="1" key="1">
    <citation type="submission" date="2020-11" db="EMBL/GenBank/DDBJ databases">
        <authorList>
            <person name="Tran Van P."/>
        </authorList>
    </citation>
    <scope>NUCLEOTIDE SEQUENCE</scope>
</reference>
<dbReference type="EMBL" id="OD569158">
    <property type="protein sequence ID" value="CAD7447723.1"/>
    <property type="molecule type" value="Genomic_DNA"/>
</dbReference>
<dbReference type="AlphaFoldDB" id="A0A7R9F8A8"/>
<evidence type="ECO:0000313" key="1">
    <source>
        <dbReference type="EMBL" id="CAD7447723.1"/>
    </source>
</evidence>
<accession>A0A7R9F8A8</accession>
<name>A0A7R9F8A8_9NEOP</name>
<sequence length="271" mass="29852">MVPSLNPHADTSWEECPRLHVPPTPRILWWPSTPGSRGMVSGRRNNGKSYCGAPLHPGMVSGEGREGGIAVNQPDVESRSMNSFQRSNCRDRSTTLLKSKEDLNHNLAAMWQEVTIEESRKLIDSIPDRLRPVIGAIEPGREVANSGHDSPFTHNSFHALRACPNCANPPSLDPNCAKSLKVLPRPDLNCAKTPVPRPDLNCANCEHKQILMLWREVGHPGWVATHQRASDRGNIMLNTLHCSLALSIGRKGSFPLARENVVSDSGHQVIQ</sequence>
<protein>
    <submittedName>
        <fullName evidence="1">Uncharacterized protein</fullName>
    </submittedName>
</protein>
<proteinExistence type="predicted"/>
<gene>
    <name evidence="1" type="ORF">TBIB3V08_LOCUS10030</name>
</gene>
<organism evidence="1">
    <name type="scientific">Timema bartmani</name>
    <dbReference type="NCBI Taxonomy" id="61472"/>
    <lineage>
        <taxon>Eukaryota</taxon>
        <taxon>Metazoa</taxon>
        <taxon>Ecdysozoa</taxon>
        <taxon>Arthropoda</taxon>
        <taxon>Hexapoda</taxon>
        <taxon>Insecta</taxon>
        <taxon>Pterygota</taxon>
        <taxon>Neoptera</taxon>
        <taxon>Polyneoptera</taxon>
        <taxon>Phasmatodea</taxon>
        <taxon>Timematodea</taxon>
        <taxon>Timematoidea</taxon>
        <taxon>Timematidae</taxon>
        <taxon>Timema</taxon>
    </lineage>
</organism>